<dbReference type="InterPro" id="IPR003599">
    <property type="entry name" value="Ig_sub"/>
</dbReference>
<keyword evidence="3 10" id="KW-0732">Signal</keyword>
<feature type="signal peptide" evidence="10">
    <location>
        <begin position="1"/>
        <end position="19"/>
    </location>
</feature>
<dbReference type="SMART" id="SM00409">
    <property type="entry name" value="IG"/>
    <property type="match status" value="2"/>
</dbReference>
<gene>
    <name evidence="12" type="ORF">Q5P01_004832</name>
</gene>
<organism evidence="12 13">
    <name type="scientific">Channa striata</name>
    <name type="common">Snakehead murrel</name>
    <name type="synonym">Ophicephalus striatus</name>
    <dbReference type="NCBI Taxonomy" id="64152"/>
    <lineage>
        <taxon>Eukaryota</taxon>
        <taxon>Metazoa</taxon>
        <taxon>Chordata</taxon>
        <taxon>Craniata</taxon>
        <taxon>Vertebrata</taxon>
        <taxon>Euteleostomi</taxon>
        <taxon>Actinopterygii</taxon>
        <taxon>Neopterygii</taxon>
        <taxon>Teleostei</taxon>
        <taxon>Neoteleostei</taxon>
        <taxon>Acanthomorphata</taxon>
        <taxon>Anabantaria</taxon>
        <taxon>Anabantiformes</taxon>
        <taxon>Channoidei</taxon>
        <taxon>Channidae</taxon>
        <taxon>Channa</taxon>
    </lineage>
</organism>
<feature type="domain" description="Ig-like" evidence="11">
    <location>
        <begin position="14"/>
        <end position="120"/>
    </location>
</feature>
<dbReference type="SUPFAM" id="SSF48726">
    <property type="entry name" value="Immunoglobulin"/>
    <property type="match status" value="2"/>
</dbReference>
<evidence type="ECO:0000256" key="6">
    <source>
        <dbReference type="ARBA" id="ARBA00023157"/>
    </source>
</evidence>
<accession>A0AA88NCJ6</accession>
<evidence type="ECO:0000256" key="4">
    <source>
        <dbReference type="ARBA" id="ARBA00022989"/>
    </source>
</evidence>
<name>A0AA88NCJ6_CHASR</name>
<feature type="chain" id="PRO_5041652153" description="Ig-like domain-containing protein" evidence="10">
    <location>
        <begin position="20"/>
        <end position="557"/>
    </location>
</feature>
<dbReference type="PANTHER" id="PTHR46841:SF7">
    <property type="entry name" value="IG-LIKE DOMAIN-CONTAINING PROTEIN"/>
    <property type="match status" value="1"/>
</dbReference>
<evidence type="ECO:0000259" key="11">
    <source>
        <dbReference type="PROSITE" id="PS50835"/>
    </source>
</evidence>
<keyword evidence="13" id="KW-1185">Reference proteome</keyword>
<keyword evidence="5 9" id="KW-0472">Membrane</keyword>
<evidence type="ECO:0000256" key="5">
    <source>
        <dbReference type="ARBA" id="ARBA00023136"/>
    </source>
</evidence>
<dbReference type="AlphaFoldDB" id="A0AA88NCJ6"/>
<proteinExistence type="predicted"/>
<keyword evidence="7" id="KW-0325">Glycoprotein</keyword>
<dbReference type="GO" id="GO:0030424">
    <property type="term" value="C:axon"/>
    <property type="evidence" value="ECO:0007669"/>
    <property type="project" value="TreeGrafter"/>
</dbReference>
<protein>
    <recommendedName>
        <fullName evidence="11">Ig-like domain-containing protein</fullName>
    </recommendedName>
</protein>
<keyword evidence="6" id="KW-1015">Disulfide bond</keyword>
<dbReference type="GO" id="GO:0009986">
    <property type="term" value="C:cell surface"/>
    <property type="evidence" value="ECO:0007669"/>
    <property type="project" value="TreeGrafter"/>
</dbReference>
<feature type="transmembrane region" description="Helical" evidence="9">
    <location>
        <begin position="462"/>
        <end position="486"/>
    </location>
</feature>
<dbReference type="Gene3D" id="2.60.40.10">
    <property type="entry name" value="Immunoglobulins"/>
    <property type="match status" value="3"/>
</dbReference>
<reference evidence="12" key="1">
    <citation type="submission" date="2023-07" db="EMBL/GenBank/DDBJ databases">
        <title>Chromosome-level Genome Assembly of Striped Snakehead (Channa striata).</title>
        <authorList>
            <person name="Liu H."/>
        </authorList>
    </citation>
    <scope>NUCLEOTIDE SEQUENCE</scope>
    <source>
        <strain evidence="12">Gz</strain>
        <tissue evidence="12">Muscle</tissue>
    </source>
</reference>
<sequence>MSVLFLLFLWGVFPEGAKTVIQTQQTVLAAVGEEARLSCCLVQPKDVLQVTWQVILPDEEKNFGTYNKYFGQRVTSDFRDKVDIKSEGLQNSSVVIKKVTEQDEGCYRCLFNTYPEGALSATTCLKLYELHDPVLHVRESDFPEQSVVSCSATGRPAPTVTLSVSQPDLYFSHYDTVGVTNSNTTVSVTTTAVLSGFHDGNIQVGCAVRVLSGPQKEVFVVIPKLKHTSADGAKTVIQTQQTVLAAVGEEARLSCCLVQPKDVLQVTWQVILPDEEKNFGTYNKYFGQRVTSDFRDKVDIKSAGLQNSSVVIKKVTEQDEGCYRCLFNTYPEGALSATTCLKLYELHEPVLHVRESDSPGKLVVSCSATGRPAPTVTLSVSQPDLYFSHYDTVGVTNSNTTISVTTTAVLSGFHDSNIQVGCAVRVHSGPQKEVFVVIPKPKQASADAFKEDLGSNSSGDNFTWIIVFCSLVTVTFVVVVLVICLLQKQKDRSSDPEKSPHRMVQVTMDTHGIVTPLMKKVTENVHKRSSAKKPSKHVRPKSSVLVPKCLLKQYNNN</sequence>
<evidence type="ECO:0000256" key="7">
    <source>
        <dbReference type="ARBA" id="ARBA00023180"/>
    </source>
</evidence>
<keyword evidence="8" id="KW-0393">Immunoglobulin domain</keyword>
<dbReference type="PROSITE" id="PS50835">
    <property type="entry name" value="IG_LIKE"/>
    <property type="match status" value="2"/>
</dbReference>
<evidence type="ECO:0000256" key="10">
    <source>
        <dbReference type="SAM" id="SignalP"/>
    </source>
</evidence>
<evidence type="ECO:0000256" key="3">
    <source>
        <dbReference type="ARBA" id="ARBA00022729"/>
    </source>
</evidence>
<dbReference type="Proteomes" id="UP001187415">
    <property type="component" value="Unassembled WGS sequence"/>
</dbReference>
<dbReference type="Pfam" id="PF07686">
    <property type="entry name" value="V-set"/>
    <property type="match status" value="2"/>
</dbReference>
<evidence type="ECO:0000313" key="13">
    <source>
        <dbReference type="Proteomes" id="UP001187415"/>
    </source>
</evidence>
<evidence type="ECO:0000256" key="9">
    <source>
        <dbReference type="SAM" id="Phobius"/>
    </source>
</evidence>
<dbReference type="GO" id="GO:0034113">
    <property type="term" value="P:heterotypic cell-cell adhesion"/>
    <property type="evidence" value="ECO:0007669"/>
    <property type="project" value="TreeGrafter"/>
</dbReference>
<feature type="domain" description="Ig-like" evidence="11">
    <location>
        <begin position="223"/>
        <end position="336"/>
    </location>
</feature>
<evidence type="ECO:0000256" key="1">
    <source>
        <dbReference type="ARBA" id="ARBA00004167"/>
    </source>
</evidence>
<evidence type="ECO:0000256" key="8">
    <source>
        <dbReference type="ARBA" id="ARBA00023319"/>
    </source>
</evidence>
<dbReference type="GO" id="GO:0098632">
    <property type="term" value="F:cell-cell adhesion mediator activity"/>
    <property type="evidence" value="ECO:0007669"/>
    <property type="project" value="InterPro"/>
</dbReference>
<comment type="caution">
    <text evidence="12">The sequence shown here is derived from an EMBL/GenBank/DDBJ whole genome shotgun (WGS) entry which is preliminary data.</text>
</comment>
<dbReference type="GO" id="GO:0150079">
    <property type="term" value="P:negative regulation of neuroinflammatory response"/>
    <property type="evidence" value="ECO:0007669"/>
    <property type="project" value="TreeGrafter"/>
</dbReference>
<evidence type="ECO:0000256" key="2">
    <source>
        <dbReference type="ARBA" id="ARBA00022692"/>
    </source>
</evidence>
<dbReference type="EMBL" id="JAUPFM010000003">
    <property type="protein sequence ID" value="KAK2856097.1"/>
    <property type="molecule type" value="Genomic_DNA"/>
</dbReference>
<keyword evidence="4 9" id="KW-1133">Transmembrane helix</keyword>
<dbReference type="InterPro" id="IPR013783">
    <property type="entry name" value="Ig-like_fold"/>
</dbReference>
<dbReference type="InterPro" id="IPR013106">
    <property type="entry name" value="Ig_V-set"/>
</dbReference>
<dbReference type="InterPro" id="IPR007110">
    <property type="entry name" value="Ig-like_dom"/>
</dbReference>
<dbReference type="GO" id="GO:0016020">
    <property type="term" value="C:membrane"/>
    <property type="evidence" value="ECO:0007669"/>
    <property type="project" value="UniProtKB-SubCell"/>
</dbReference>
<evidence type="ECO:0000313" key="12">
    <source>
        <dbReference type="EMBL" id="KAK2856097.1"/>
    </source>
</evidence>
<dbReference type="InterPro" id="IPR036179">
    <property type="entry name" value="Ig-like_dom_sf"/>
</dbReference>
<comment type="subcellular location">
    <subcellularLocation>
        <location evidence="1">Membrane</location>
        <topology evidence="1">Single-pass membrane protein</topology>
    </subcellularLocation>
</comment>
<dbReference type="PIRSF" id="PIRSF000615">
    <property type="entry name" value="TyrPK_CSF1-R"/>
    <property type="match status" value="1"/>
</dbReference>
<keyword evidence="2 9" id="KW-0812">Transmembrane</keyword>
<dbReference type="GO" id="GO:0043025">
    <property type="term" value="C:neuronal cell body"/>
    <property type="evidence" value="ECO:0007669"/>
    <property type="project" value="TreeGrafter"/>
</dbReference>
<dbReference type="InterPro" id="IPR047164">
    <property type="entry name" value="OX2G-like"/>
</dbReference>
<dbReference type="PANTHER" id="PTHR46841">
    <property type="entry name" value="OX-2 MEMBRANE GLYCOPROTEIN"/>
    <property type="match status" value="1"/>
</dbReference>